<accession>A0A0M6XRK2</accession>
<evidence type="ECO:0000313" key="2">
    <source>
        <dbReference type="EMBL" id="CTQ33759.1"/>
    </source>
</evidence>
<evidence type="ECO:0000256" key="1">
    <source>
        <dbReference type="SAM" id="MobiDB-lite"/>
    </source>
</evidence>
<keyword evidence="3" id="KW-1185">Reference proteome</keyword>
<feature type="compositionally biased region" description="Basic and acidic residues" evidence="1">
    <location>
        <begin position="12"/>
        <end position="21"/>
    </location>
</feature>
<sequence length="83" mass="9562">MAGQCLPAAPDEGPKRPKPDTKMVSALAKASFKARRKMEEAIDDEKEAWREARKDENRRARLMLRRLNSRRLDFVARDPQPAD</sequence>
<proteinExistence type="predicted"/>
<dbReference type="AlphaFoldDB" id="A0A0M6XRK2"/>
<name>A0A0M6XRK2_9RHOB</name>
<dbReference type="EMBL" id="CXPG01000020">
    <property type="protein sequence ID" value="CTQ33759.1"/>
    <property type="molecule type" value="Genomic_DNA"/>
</dbReference>
<reference evidence="2 3" key="1">
    <citation type="submission" date="2015-07" db="EMBL/GenBank/DDBJ databases">
        <authorList>
            <person name="Noorani M."/>
        </authorList>
    </citation>
    <scope>NUCLEOTIDE SEQUENCE [LARGE SCALE GENOMIC DNA]</scope>
    <source>
        <strain evidence="2 3">CECT 5088</strain>
    </source>
</reference>
<protein>
    <submittedName>
        <fullName evidence="2">Uncharacterized protein</fullName>
    </submittedName>
</protein>
<dbReference type="Proteomes" id="UP000048908">
    <property type="component" value="Unassembled WGS sequence"/>
</dbReference>
<gene>
    <name evidence="2" type="ORF">JAN5088_02545</name>
</gene>
<organism evidence="2 3">
    <name type="scientific">Jannaschia rubra</name>
    <dbReference type="NCBI Taxonomy" id="282197"/>
    <lineage>
        <taxon>Bacteria</taxon>
        <taxon>Pseudomonadati</taxon>
        <taxon>Pseudomonadota</taxon>
        <taxon>Alphaproteobacteria</taxon>
        <taxon>Rhodobacterales</taxon>
        <taxon>Roseobacteraceae</taxon>
        <taxon>Jannaschia</taxon>
    </lineage>
</organism>
<evidence type="ECO:0000313" key="3">
    <source>
        <dbReference type="Proteomes" id="UP000048908"/>
    </source>
</evidence>
<feature type="region of interest" description="Disordered" evidence="1">
    <location>
        <begin position="1"/>
        <end position="23"/>
    </location>
</feature>
<dbReference type="STRING" id="282197.SAMN04488517_102594"/>